<dbReference type="GO" id="GO:0045936">
    <property type="term" value="P:negative regulation of phosphate metabolic process"/>
    <property type="evidence" value="ECO:0007669"/>
    <property type="project" value="InterPro"/>
</dbReference>
<dbReference type="EMBL" id="CP039690">
    <property type="protein sequence ID" value="QCI68355.1"/>
    <property type="molecule type" value="Genomic_DNA"/>
</dbReference>
<keyword evidence="12" id="KW-1185">Reference proteome</keyword>
<dbReference type="InterPro" id="IPR026022">
    <property type="entry name" value="PhoU_dom"/>
</dbReference>
<dbReference type="PANTHER" id="PTHR42930">
    <property type="entry name" value="PHOSPHATE-SPECIFIC TRANSPORT SYSTEM ACCESSORY PROTEIN PHOU"/>
    <property type="match status" value="1"/>
</dbReference>
<dbReference type="SUPFAM" id="SSF109755">
    <property type="entry name" value="PhoU-like"/>
    <property type="match status" value="1"/>
</dbReference>
<dbReference type="PANTHER" id="PTHR42930:SF3">
    <property type="entry name" value="PHOSPHATE-SPECIFIC TRANSPORT SYSTEM ACCESSORY PROTEIN PHOU"/>
    <property type="match status" value="1"/>
</dbReference>
<dbReference type="NCBIfam" id="TIGR02135">
    <property type="entry name" value="phoU_full"/>
    <property type="match status" value="1"/>
</dbReference>
<sequence>MKDHIVTAFDTELKSLAHSIEEMGTLARQSTTIAIAALGQRSPDLARQVGTLERQIDALQREIEESGILVIARRQPVAFDLREVVCALRISNDLERIGDLANNIAKRVVALGDVPVPHPLISGLEGLSALVVERLEEVLSAFDAHDPDKAVAIWTSDDAVDDLYTSVFRGVLTYMMEDPRNITACTQLVFVAKNLERIGDHVSNIAESVHYAATGALLDEPQPDRRDAIGEPEVVAG</sequence>
<dbReference type="RefSeq" id="WP_136963774.1">
    <property type="nucleotide sequence ID" value="NZ_CP039690.1"/>
</dbReference>
<accession>A0A4D7BCC4</accession>
<feature type="domain" description="PhoU" evidence="10">
    <location>
        <begin position="20"/>
        <end position="108"/>
    </location>
</feature>
<feature type="domain" description="PhoU" evidence="10">
    <location>
        <begin position="127"/>
        <end position="209"/>
    </location>
</feature>
<dbReference type="InterPro" id="IPR038078">
    <property type="entry name" value="PhoU-like_sf"/>
</dbReference>
<comment type="function">
    <text evidence="7 8">Plays a role in the regulation of phosphate uptake.</text>
</comment>
<dbReference type="AlphaFoldDB" id="A0A4D7BCC4"/>
<evidence type="ECO:0000256" key="4">
    <source>
        <dbReference type="ARBA" id="ARBA00022448"/>
    </source>
</evidence>
<comment type="subcellular location">
    <subcellularLocation>
        <location evidence="1 8">Cytoplasm</location>
    </subcellularLocation>
</comment>
<dbReference type="Proteomes" id="UP000298781">
    <property type="component" value="Chromosome"/>
</dbReference>
<keyword evidence="9" id="KW-0175">Coiled coil</keyword>
<dbReference type="Pfam" id="PF01895">
    <property type="entry name" value="PhoU"/>
    <property type="match status" value="2"/>
</dbReference>
<keyword evidence="5 8" id="KW-0963">Cytoplasm</keyword>
<reference evidence="11 12" key="1">
    <citation type="submission" date="2019-04" db="EMBL/GenBank/DDBJ databases">
        <title>Phreatobacter aquaticus sp. nov.</title>
        <authorList>
            <person name="Choi A."/>
        </authorList>
    </citation>
    <scope>NUCLEOTIDE SEQUENCE [LARGE SCALE GENOMIC DNA]</scope>
    <source>
        <strain evidence="11 12">KCTC 52518</strain>
    </source>
</reference>
<comment type="similarity">
    <text evidence="2 8">Belongs to the PhoU family.</text>
</comment>
<comment type="subunit">
    <text evidence="3 8">Homodimer.</text>
</comment>
<evidence type="ECO:0000313" key="11">
    <source>
        <dbReference type="EMBL" id="QCI68355.1"/>
    </source>
</evidence>
<feature type="coiled-coil region" evidence="9">
    <location>
        <begin position="42"/>
        <end position="69"/>
    </location>
</feature>
<evidence type="ECO:0000313" key="12">
    <source>
        <dbReference type="Proteomes" id="UP000298781"/>
    </source>
</evidence>
<evidence type="ECO:0000256" key="8">
    <source>
        <dbReference type="PIRNR" id="PIRNR003107"/>
    </source>
</evidence>
<evidence type="ECO:0000256" key="2">
    <source>
        <dbReference type="ARBA" id="ARBA00008107"/>
    </source>
</evidence>
<dbReference type="PIRSF" id="PIRSF003107">
    <property type="entry name" value="PhoU"/>
    <property type="match status" value="1"/>
</dbReference>
<evidence type="ECO:0000256" key="6">
    <source>
        <dbReference type="ARBA" id="ARBA00022592"/>
    </source>
</evidence>
<evidence type="ECO:0000256" key="9">
    <source>
        <dbReference type="SAM" id="Coils"/>
    </source>
</evidence>
<evidence type="ECO:0000256" key="7">
    <source>
        <dbReference type="ARBA" id="ARBA00056181"/>
    </source>
</evidence>
<dbReference type="GO" id="GO:0005737">
    <property type="term" value="C:cytoplasm"/>
    <property type="evidence" value="ECO:0007669"/>
    <property type="project" value="UniProtKB-SubCell"/>
</dbReference>
<dbReference type="GO" id="GO:0006817">
    <property type="term" value="P:phosphate ion transport"/>
    <property type="evidence" value="ECO:0007669"/>
    <property type="project" value="UniProtKB-KW"/>
</dbReference>
<proteinExistence type="inferred from homology"/>
<keyword evidence="4 8" id="KW-0813">Transport</keyword>
<dbReference type="OrthoDB" id="9814256at2"/>
<protein>
    <recommendedName>
        <fullName evidence="8">Phosphate-specific transport system accessory protein PhoU</fullName>
    </recommendedName>
</protein>
<dbReference type="GO" id="GO:0030643">
    <property type="term" value="P:intracellular phosphate ion homeostasis"/>
    <property type="evidence" value="ECO:0007669"/>
    <property type="project" value="InterPro"/>
</dbReference>
<evidence type="ECO:0000256" key="1">
    <source>
        <dbReference type="ARBA" id="ARBA00004496"/>
    </source>
</evidence>
<dbReference type="Gene3D" id="1.20.58.220">
    <property type="entry name" value="Phosphate transport system protein phou homolog 2, domain 2"/>
    <property type="match status" value="1"/>
</dbReference>
<name>A0A4D7BCC4_9HYPH</name>
<dbReference type="FunFam" id="1.20.58.220:FF:000004">
    <property type="entry name" value="Phosphate-specific transport system accessory protein PhoU"/>
    <property type="match status" value="1"/>
</dbReference>
<evidence type="ECO:0000256" key="3">
    <source>
        <dbReference type="ARBA" id="ARBA00011738"/>
    </source>
</evidence>
<gene>
    <name evidence="11" type="primary">phoU</name>
    <name evidence="11" type="ORF">E8M01_31495</name>
</gene>
<evidence type="ECO:0000259" key="10">
    <source>
        <dbReference type="Pfam" id="PF01895"/>
    </source>
</evidence>
<dbReference type="KEGG" id="pstg:E8M01_31495"/>
<keyword evidence="6 8" id="KW-0592">Phosphate transport</keyword>
<organism evidence="11 12">
    <name type="scientific">Phreatobacter stygius</name>
    <dbReference type="NCBI Taxonomy" id="1940610"/>
    <lineage>
        <taxon>Bacteria</taxon>
        <taxon>Pseudomonadati</taxon>
        <taxon>Pseudomonadota</taxon>
        <taxon>Alphaproteobacteria</taxon>
        <taxon>Hyphomicrobiales</taxon>
        <taxon>Phreatobacteraceae</taxon>
        <taxon>Phreatobacter</taxon>
    </lineage>
</organism>
<evidence type="ECO:0000256" key="5">
    <source>
        <dbReference type="ARBA" id="ARBA00022490"/>
    </source>
</evidence>
<dbReference type="InterPro" id="IPR028366">
    <property type="entry name" value="PhoU"/>
</dbReference>